<comment type="subcellular location">
    <subcellularLocation>
        <location evidence="11">Cell membrane</location>
        <topology evidence="11">Single-pass membrane protein</topology>
    </subcellularLocation>
</comment>
<sequence>MSILRPALTLFVLLALVTGGIYPLIVTQLAQRLFPVQANGSLLSAEERVRGSALIGQAFTRPDYFWGRPSATAETPYNGAASSGSNLAANNPALDQAVRERVAMLRAANPQASRSVPVDLVTASASGLDPHISPAAARWQATRVATVRQLPLSAVQQLIDDNTERPLLKFSGEPGVNVVKLNMALDALAPAR</sequence>
<reference evidence="12 13" key="1">
    <citation type="submission" date="2017-02" db="EMBL/GenBank/DDBJ databases">
        <title>Complete genome sequence of the drought resistance-promoting endophyte Pantoea alhagi LTYR-11Z.</title>
        <authorList>
            <person name="Zhang L."/>
        </authorList>
    </citation>
    <scope>NUCLEOTIDE SEQUENCE [LARGE SCALE GENOMIC DNA]</scope>
    <source>
        <strain evidence="12 13">LTYR-11Z</strain>
    </source>
</reference>
<dbReference type="Pfam" id="PF02669">
    <property type="entry name" value="KdpC"/>
    <property type="match status" value="1"/>
</dbReference>
<comment type="similarity">
    <text evidence="11">Belongs to the KdpC family.</text>
</comment>
<keyword evidence="4 11" id="KW-0812">Transmembrane</keyword>
<keyword evidence="1 11" id="KW-0813">Transport</keyword>
<accession>A0A1W6B3R3</accession>
<dbReference type="InterPro" id="IPR003820">
    <property type="entry name" value="KdpC"/>
</dbReference>
<dbReference type="AlphaFoldDB" id="A0A1W6B3R3"/>
<dbReference type="PIRSF" id="PIRSF001296">
    <property type="entry name" value="K_ATPase_KdpC"/>
    <property type="match status" value="1"/>
</dbReference>
<dbReference type="NCBIfam" id="TIGR00681">
    <property type="entry name" value="kdpC"/>
    <property type="match status" value="1"/>
</dbReference>
<evidence type="ECO:0000256" key="9">
    <source>
        <dbReference type="ARBA" id="ARBA00023065"/>
    </source>
</evidence>
<evidence type="ECO:0000256" key="3">
    <source>
        <dbReference type="ARBA" id="ARBA00022538"/>
    </source>
</evidence>
<dbReference type="PANTHER" id="PTHR30042">
    <property type="entry name" value="POTASSIUM-TRANSPORTING ATPASE C CHAIN"/>
    <property type="match status" value="1"/>
</dbReference>
<name>A0A1W6B3R3_9GAMM</name>
<dbReference type="Proteomes" id="UP000192900">
    <property type="component" value="Chromosome"/>
</dbReference>
<keyword evidence="10 11" id="KW-0472">Membrane</keyword>
<comment type="function">
    <text evidence="11">Part of the high-affinity ATP-driven potassium transport (or Kdp) system, which catalyzes the hydrolysis of ATP coupled with the electrogenic transport of potassium into the cytoplasm. This subunit acts as a catalytic chaperone that increases the ATP-binding affinity of the ATP-hydrolyzing subunit KdpB by the formation of a transient KdpB/KdpC/ATP ternary complex.</text>
</comment>
<keyword evidence="13" id="KW-1185">Reference proteome</keyword>
<dbReference type="STRING" id="1891675.B1H58_06555"/>
<dbReference type="RefSeq" id="WP_085068791.1">
    <property type="nucleotide sequence ID" value="NZ_CP019706.1"/>
</dbReference>
<dbReference type="OrthoDB" id="9788285at2"/>
<dbReference type="NCBIfam" id="NF001454">
    <property type="entry name" value="PRK00315.1"/>
    <property type="match status" value="1"/>
</dbReference>
<evidence type="ECO:0000313" key="12">
    <source>
        <dbReference type="EMBL" id="ARJ41716.1"/>
    </source>
</evidence>
<evidence type="ECO:0000256" key="10">
    <source>
        <dbReference type="ARBA" id="ARBA00023136"/>
    </source>
</evidence>
<dbReference type="HAMAP" id="MF_00276">
    <property type="entry name" value="KdpC"/>
    <property type="match status" value="1"/>
</dbReference>
<evidence type="ECO:0000313" key="13">
    <source>
        <dbReference type="Proteomes" id="UP000192900"/>
    </source>
</evidence>
<comment type="subunit">
    <text evidence="11">The system is composed of three essential subunits: KdpA, KdpB and KdpC.</text>
</comment>
<keyword evidence="6 11" id="KW-0067">ATP-binding</keyword>
<dbReference type="GO" id="GO:0005524">
    <property type="term" value="F:ATP binding"/>
    <property type="evidence" value="ECO:0007669"/>
    <property type="project" value="UniProtKB-UniRule"/>
</dbReference>
<proteinExistence type="inferred from homology"/>
<evidence type="ECO:0000256" key="2">
    <source>
        <dbReference type="ARBA" id="ARBA00022475"/>
    </source>
</evidence>
<evidence type="ECO:0000256" key="11">
    <source>
        <dbReference type="HAMAP-Rule" id="MF_00276"/>
    </source>
</evidence>
<evidence type="ECO:0000256" key="8">
    <source>
        <dbReference type="ARBA" id="ARBA00022989"/>
    </source>
</evidence>
<evidence type="ECO:0000256" key="4">
    <source>
        <dbReference type="ARBA" id="ARBA00022692"/>
    </source>
</evidence>
<evidence type="ECO:0000256" key="7">
    <source>
        <dbReference type="ARBA" id="ARBA00022958"/>
    </source>
</evidence>
<dbReference type="GO" id="GO:0008556">
    <property type="term" value="F:P-type potassium transmembrane transporter activity"/>
    <property type="evidence" value="ECO:0007669"/>
    <property type="project" value="InterPro"/>
</dbReference>
<evidence type="ECO:0000256" key="5">
    <source>
        <dbReference type="ARBA" id="ARBA00022741"/>
    </source>
</evidence>
<keyword evidence="9 11" id="KW-0406">Ion transport</keyword>
<keyword evidence="5 11" id="KW-0547">Nucleotide-binding</keyword>
<dbReference type="KEGG" id="palh:B1H58_06555"/>
<keyword evidence="3 11" id="KW-0633">Potassium transport</keyword>
<keyword evidence="2 11" id="KW-1003">Cell membrane</keyword>
<organism evidence="12 13">
    <name type="scientific">Pantoea alhagi</name>
    <dbReference type="NCBI Taxonomy" id="1891675"/>
    <lineage>
        <taxon>Bacteria</taxon>
        <taxon>Pseudomonadati</taxon>
        <taxon>Pseudomonadota</taxon>
        <taxon>Gammaproteobacteria</taxon>
        <taxon>Enterobacterales</taxon>
        <taxon>Erwiniaceae</taxon>
        <taxon>Pantoea</taxon>
    </lineage>
</organism>
<gene>
    <name evidence="11" type="primary">kdpC</name>
    <name evidence="12" type="ORF">B1H58_06555</name>
</gene>
<evidence type="ECO:0000256" key="1">
    <source>
        <dbReference type="ARBA" id="ARBA00022448"/>
    </source>
</evidence>
<dbReference type="PANTHER" id="PTHR30042:SF2">
    <property type="entry name" value="POTASSIUM-TRANSPORTING ATPASE KDPC SUBUNIT"/>
    <property type="match status" value="1"/>
</dbReference>
<dbReference type="GO" id="GO:0005886">
    <property type="term" value="C:plasma membrane"/>
    <property type="evidence" value="ECO:0007669"/>
    <property type="project" value="UniProtKB-SubCell"/>
</dbReference>
<protein>
    <recommendedName>
        <fullName evidence="11">Potassium-transporting ATPase KdpC subunit</fullName>
    </recommendedName>
    <alternativeName>
        <fullName evidence="11">ATP phosphohydrolase [potassium-transporting] C chain</fullName>
    </alternativeName>
    <alternativeName>
        <fullName evidence="11">Potassium-binding and translocating subunit C</fullName>
    </alternativeName>
    <alternativeName>
        <fullName evidence="11">Potassium-translocating ATPase C chain</fullName>
    </alternativeName>
</protein>
<keyword evidence="7 11" id="KW-0630">Potassium</keyword>
<evidence type="ECO:0000256" key="6">
    <source>
        <dbReference type="ARBA" id="ARBA00022840"/>
    </source>
</evidence>
<dbReference type="EMBL" id="CP019706">
    <property type="protein sequence ID" value="ARJ41716.1"/>
    <property type="molecule type" value="Genomic_DNA"/>
</dbReference>
<keyword evidence="8 11" id="KW-1133">Transmembrane helix</keyword>